<feature type="compositionally biased region" description="Pro residues" evidence="1">
    <location>
        <begin position="338"/>
        <end position="354"/>
    </location>
</feature>
<feature type="compositionally biased region" description="Pro residues" evidence="1">
    <location>
        <begin position="441"/>
        <end position="459"/>
    </location>
</feature>
<dbReference type="EMBL" id="WJXW01000006">
    <property type="protein sequence ID" value="KAF9735106.1"/>
    <property type="molecule type" value="Genomic_DNA"/>
</dbReference>
<reference evidence="2" key="1">
    <citation type="journal article" date="2020" name="Mol. Plant Microbe Interact.">
        <title>Genome Sequence of the Biocontrol Agent Coniothyrium minitans strain Conio (IMI 134523).</title>
        <authorList>
            <person name="Patel D."/>
            <person name="Shittu T.A."/>
            <person name="Baroncelli R."/>
            <person name="Muthumeenakshi S."/>
            <person name="Osborne T.H."/>
            <person name="Janganan T.K."/>
            <person name="Sreenivasaprasad S."/>
        </authorList>
    </citation>
    <scope>NUCLEOTIDE SEQUENCE</scope>
    <source>
        <strain evidence="2">Conio</strain>
    </source>
</reference>
<protein>
    <submittedName>
        <fullName evidence="2">Uncharacterized protein</fullName>
    </submittedName>
</protein>
<gene>
    <name evidence="2" type="ORF">PMIN01_06511</name>
</gene>
<feature type="compositionally biased region" description="Low complexity" evidence="1">
    <location>
        <begin position="414"/>
        <end position="440"/>
    </location>
</feature>
<dbReference type="OrthoDB" id="5425130at2759"/>
<feature type="compositionally biased region" description="Basic residues" evidence="1">
    <location>
        <begin position="108"/>
        <end position="117"/>
    </location>
</feature>
<evidence type="ECO:0000313" key="2">
    <source>
        <dbReference type="EMBL" id="KAF9735106.1"/>
    </source>
</evidence>
<feature type="compositionally biased region" description="Polar residues" evidence="1">
    <location>
        <begin position="92"/>
        <end position="102"/>
    </location>
</feature>
<sequence>MTDYMTQPGLSLPPSSRQDVVSALLNDYGSSFEDGSSWPSKSSPVSAFKELPPPPPPDNSRARDYSIGNLSPAVQKMNTPFRLRVGVPASPESLQGSTTLEGSPSRIISKRLKRRSMPRSLTLIVSNGSTAELPNANPPTIASQPVPQNPFHTPIEEKALPPPPPEKSTRRQPPIMGNQSSTGRSPRKDSLHSQDGKEDMEPVRRKPLPKFTSLADLRNGPRGGKGGPMPQPRARKQSFESNADEERGRTASRNDTVEARPRAHVPPKPRDQITPMDAPRIVNPLPPTPRDESTTPAPPPSSKKPFGGMGLPSNPKHRKGKSDTCFDVLNSATSPSAPQLPVPPQIMTPGPTPTPRRIETMGNEGIVDQAARLSPDASNSQRRPFSFERVSTSPPPLQLEEPARDDASINASLPAAQAQPPTAASVSISVSPPADALLLPLPSPPPPSASTSPHPPPPALTSLPSQQPPPPHTEATTMSSPDAPDTPPFVPLTDTPQPVSGPPITHKHHGCYSQHATFVWSRNDFQPMACMICANDDTERRWACVWCYLRICVACSVALRETPGRRLQSVLERRGAGGRYAGEVYGEEGEDGDGDEALHPGFDVQGGAALVNGVGVGGYGVNGKRHGGGDANPSFVVWDADAEDVR</sequence>
<evidence type="ECO:0000256" key="1">
    <source>
        <dbReference type="SAM" id="MobiDB-lite"/>
    </source>
</evidence>
<name>A0A9P6GH73_9PLEO</name>
<feature type="compositionally biased region" description="Low complexity" evidence="1">
    <location>
        <begin position="36"/>
        <end position="46"/>
    </location>
</feature>
<feature type="compositionally biased region" description="Polar residues" evidence="1">
    <location>
        <begin position="123"/>
        <end position="146"/>
    </location>
</feature>
<evidence type="ECO:0000313" key="3">
    <source>
        <dbReference type="Proteomes" id="UP000756921"/>
    </source>
</evidence>
<accession>A0A9P6GH73</accession>
<feature type="region of interest" description="Disordered" evidence="1">
    <location>
        <begin position="31"/>
        <end position="71"/>
    </location>
</feature>
<keyword evidence="3" id="KW-1185">Reference proteome</keyword>
<proteinExistence type="predicted"/>
<comment type="caution">
    <text evidence="2">The sequence shown here is derived from an EMBL/GenBank/DDBJ whole genome shotgun (WGS) entry which is preliminary data.</text>
</comment>
<feature type="region of interest" description="Disordered" evidence="1">
    <location>
        <begin position="86"/>
        <end position="499"/>
    </location>
</feature>
<dbReference type="Proteomes" id="UP000756921">
    <property type="component" value="Unassembled WGS sequence"/>
</dbReference>
<organism evidence="2 3">
    <name type="scientific">Paraphaeosphaeria minitans</name>
    <dbReference type="NCBI Taxonomy" id="565426"/>
    <lineage>
        <taxon>Eukaryota</taxon>
        <taxon>Fungi</taxon>
        <taxon>Dikarya</taxon>
        <taxon>Ascomycota</taxon>
        <taxon>Pezizomycotina</taxon>
        <taxon>Dothideomycetes</taxon>
        <taxon>Pleosporomycetidae</taxon>
        <taxon>Pleosporales</taxon>
        <taxon>Massarineae</taxon>
        <taxon>Didymosphaeriaceae</taxon>
        <taxon>Paraphaeosphaeria</taxon>
    </lineage>
</organism>
<dbReference type="AlphaFoldDB" id="A0A9P6GH73"/>
<feature type="compositionally biased region" description="Basic and acidic residues" evidence="1">
    <location>
        <begin position="186"/>
        <end position="204"/>
    </location>
</feature>